<proteinExistence type="inferred from homology"/>
<evidence type="ECO:0000256" key="5">
    <source>
        <dbReference type="ARBA" id="ARBA00022840"/>
    </source>
</evidence>
<keyword evidence="5 7" id="KW-0067">ATP-binding</keyword>
<dbReference type="PROSITE" id="PS00108">
    <property type="entry name" value="PROTEIN_KINASE_ST"/>
    <property type="match status" value="1"/>
</dbReference>
<reference evidence="11" key="2">
    <citation type="submission" date="2021-10" db="EMBL/GenBank/DDBJ databases">
        <title>Phylogenomics reveals ancestral predisposition of the termite-cultivated fungus Termitomyces towards a domesticated lifestyle.</title>
        <authorList>
            <person name="Auxier B."/>
            <person name="Grum-Grzhimaylo A."/>
            <person name="Cardenas M.E."/>
            <person name="Lodge J.D."/>
            <person name="Laessoe T."/>
            <person name="Pedersen O."/>
            <person name="Smith M.E."/>
            <person name="Kuyper T.W."/>
            <person name="Franco-Molano E.A."/>
            <person name="Baroni T.J."/>
            <person name="Aanen D.K."/>
        </authorList>
    </citation>
    <scope>NUCLEOTIDE SEQUENCE</scope>
    <source>
        <strain evidence="11">AP01</strain>
        <tissue evidence="11">Mycelium</tissue>
    </source>
</reference>
<evidence type="ECO:0000256" key="1">
    <source>
        <dbReference type="ARBA" id="ARBA00022527"/>
    </source>
</evidence>
<dbReference type="FunFam" id="3.30.200.20:FF:000040">
    <property type="entry name" value="Dual specificity mitogen-activated protein kinase kinase"/>
    <property type="match status" value="1"/>
</dbReference>
<dbReference type="Gene3D" id="3.30.200.20">
    <property type="entry name" value="Phosphorylase Kinase, domain 1"/>
    <property type="match status" value="1"/>
</dbReference>
<sequence>MSLRTKRNFKSLQLPVPDILEAKPAPTPVLQPLLQPQPLPARRVPAGPQPHPKKRRPPPLGDGPTLPGLPPLAGARISGNGIGGHPVGSSGVGVGGPLNVNIGLGLGLTPGPDSAIGSGALHATLAKMELEPRTTQAEVEIADLKDADLRVLEELGQGNGGSVVKVEHSPTGTVMAKKIVLIDAKPSIRKQILRELQIMHSCRSPYIVSSYGAFLSEPNICICMEFMDKGSFDGIYKRIGRVSLSVVRQVAYCVLQGLRYLYDVHRIIHRDIKPSNILCNSLGEIKLCDFGVSGELINSIAHTFVGTSVYMSPERIQGAEYSVKSDVWSLGISLIEIALGRFPFSSDDTGDDDDDENDSDLDNSSDNDSDLDDLERRKRVGAEDLARTATPRDSLLSLTNNKTKRRKQRQRGSVGGAMSIIELMHQIVKEPAPRLVLPGEEEAEEFVDACLVKDPEARKTPGQLLVSPIFFWGCKVWWEVCVD</sequence>
<gene>
    <name evidence="11" type="ORF">DXG03_005370</name>
</gene>
<evidence type="ECO:0000313" key="12">
    <source>
        <dbReference type="Proteomes" id="UP000775547"/>
    </source>
</evidence>
<dbReference type="SMART" id="SM00220">
    <property type="entry name" value="S_TKc"/>
    <property type="match status" value="1"/>
</dbReference>
<dbReference type="PROSITE" id="PS50011">
    <property type="entry name" value="PROTEIN_KINASE_DOM"/>
    <property type="match status" value="1"/>
</dbReference>
<dbReference type="Proteomes" id="UP000775547">
    <property type="component" value="Unassembled WGS sequence"/>
</dbReference>
<comment type="caution">
    <text evidence="11">The sequence shown here is derived from an EMBL/GenBank/DDBJ whole genome shotgun (WGS) entry which is preliminary data.</text>
</comment>
<dbReference type="GO" id="GO:0005524">
    <property type="term" value="F:ATP binding"/>
    <property type="evidence" value="ECO:0007669"/>
    <property type="project" value="UniProtKB-UniRule"/>
</dbReference>
<feature type="compositionally biased region" description="Low complexity" evidence="9">
    <location>
        <begin position="62"/>
        <end position="79"/>
    </location>
</feature>
<accession>A0A9P7G1R0</accession>
<organism evidence="11 12">
    <name type="scientific">Asterophora parasitica</name>
    <dbReference type="NCBI Taxonomy" id="117018"/>
    <lineage>
        <taxon>Eukaryota</taxon>
        <taxon>Fungi</taxon>
        <taxon>Dikarya</taxon>
        <taxon>Basidiomycota</taxon>
        <taxon>Agaricomycotina</taxon>
        <taxon>Agaricomycetes</taxon>
        <taxon>Agaricomycetidae</taxon>
        <taxon>Agaricales</taxon>
        <taxon>Tricholomatineae</taxon>
        <taxon>Lyophyllaceae</taxon>
        <taxon>Asterophora</taxon>
    </lineage>
</organism>
<dbReference type="InterPro" id="IPR008271">
    <property type="entry name" value="Ser/Thr_kinase_AS"/>
</dbReference>
<protein>
    <recommendedName>
        <fullName evidence="10">Protein kinase domain-containing protein</fullName>
    </recommendedName>
</protein>
<feature type="domain" description="Protein kinase" evidence="10">
    <location>
        <begin position="149"/>
        <end position="470"/>
    </location>
</feature>
<evidence type="ECO:0000313" key="11">
    <source>
        <dbReference type="EMBL" id="KAG5641376.1"/>
    </source>
</evidence>
<keyword evidence="4" id="KW-0418">Kinase</keyword>
<evidence type="ECO:0000256" key="4">
    <source>
        <dbReference type="ARBA" id="ARBA00022777"/>
    </source>
</evidence>
<dbReference type="EMBL" id="JABCKV010000323">
    <property type="protein sequence ID" value="KAG5641376.1"/>
    <property type="molecule type" value="Genomic_DNA"/>
</dbReference>
<evidence type="ECO:0000259" key="10">
    <source>
        <dbReference type="PROSITE" id="PS50011"/>
    </source>
</evidence>
<feature type="binding site" evidence="7">
    <location>
        <position position="178"/>
    </location>
    <ligand>
        <name>ATP</name>
        <dbReference type="ChEBI" id="CHEBI:30616"/>
    </ligand>
</feature>
<dbReference type="GO" id="GO:0004712">
    <property type="term" value="F:protein serine/threonine/tyrosine kinase activity"/>
    <property type="evidence" value="ECO:0007669"/>
    <property type="project" value="UniProtKB-ARBA"/>
</dbReference>
<keyword evidence="1 8" id="KW-0723">Serine/threonine-protein kinase</keyword>
<dbReference type="OrthoDB" id="10252354at2759"/>
<feature type="region of interest" description="Disordered" evidence="9">
    <location>
        <begin position="346"/>
        <end position="377"/>
    </location>
</feature>
<evidence type="ECO:0000256" key="6">
    <source>
        <dbReference type="ARBA" id="ARBA00038035"/>
    </source>
</evidence>
<evidence type="ECO:0000256" key="2">
    <source>
        <dbReference type="ARBA" id="ARBA00022679"/>
    </source>
</evidence>
<feature type="compositionally biased region" description="Acidic residues" evidence="9">
    <location>
        <begin position="348"/>
        <end position="373"/>
    </location>
</feature>
<keyword evidence="2" id="KW-0808">Transferase</keyword>
<reference evidence="11" key="1">
    <citation type="submission" date="2020-07" db="EMBL/GenBank/DDBJ databases">
        <authorList>
            <person name="Nieuwenhuis M."/>
            <person name="Van De Peppel L.J.J."/>
        </authorList>
    </citation>
    <scope>NUCLEOTIDE SEQUENCE</scope>
    <source>
        <strain evidence="11">AP01</strain>
        <tissue evidence="11">Mycelium</tissue>
    </source>
</reference>
<dbReference type="InterPro" id="IPR011009">
    <property type="entry name" value="Kinase-like_dom_sf"/>
</dbReference>
<dbReference type="PANTHER" id="PTHR47448">
    <property type="entry name" value="DUAL SPECIFICITY MITOGEN-ACTIVATED PROTEIN KINASE KINASE DSOR1-LIKE PROTEIN"/>
    <property type="match status" value="1"/>
</dbReference>
<feature type="region of interest" description="Disordered" evidence="9">
    <location>
        <begin position="1"/>
        <end position="82"/>
    </location>
</feature>
<dbReference type="PANTHER" id="PTHR47448:SF1">
    <property type="entry name" value="SERINE_THREONINE-PROTEIN KINASE STE7 HOMOLOG"/>
    <property type="match status" value="1"/>
</dbReference>
<name>A0A9P7G1R0_9AGAR</name>
<dbReference type="InterPro" id="IPR017441">
    <property type="entry name" value="Protein_kinase_ATP_BS"/>
</dbReference>
<evidence type="ECO:0000256" key="3">
    <source>
        <dbReference type="ARBA" id="ARBA00022741"/>
    </source>
</evidence>
<keyword evidence="3 7" id="KW-0547">Nucleotide-binding</keyword>
<dbReference type="SUPFAM" id="SSF56112">
    <property type="entry name" value="Protein kinase-like (PK-like)"/>
    <property type="match status" value="1"/>
</dbReference>
<comment type="similarity">
    <text evidence="6">Belongs to the protein kinase superfamily. STE Ser/Thr protein kinase family. MAP kinase kinase subfamily.</text>
</comment>
<dbReference type="Pfam" id="PF00069">
    <property type="entry name" value="Pkinase"/>
    <property type="match status" value="1"/>
</dbReference>
<dbReference type="GO" id="GO:0004674">
    <property type="term" value="F:protein serine/threonine kinase activity"/>
    <property type="evidence" value="ECO:0007669"/>
    <property type="project" value="UniProtKB-KW"/>
</dbReference>
<dbReference type="InterPro" id="IPR000719">
    <property type="entry name" value="Prot_kinase_dom"/>
</dbReference>
<evidence type="ECO:0000256" key="9">
    <source>
        <dbReference type="SAM" id="MobiDB-lite"/>
    </source>
</evidence>
<dbReference type="Gene3D" id="1.10.510.10">
    <property type="entry name" value="Transferase(Phosphotransferase) domain 1"/>
    <property type="match status" value="1"/>
</dbReference>
<evidence type="ECO:0000256" key="8">
    <source>
        <dbReference type="RuleBase" id="RU000304"/>
    </source>
</evidence>
<feature type="compositionally biased region" description="Pro residues" evidence="9">
    <location>
        <begin position="25"/>
        <end position="39"/>
    </location>
</feature>
<dbReference type="GO" id="GO:0000165">
    <property type="term" value="P:MAPK cascade"/>
    <property type="evidence" value="ECO:0007669"/>
    <property type="project" value="UniProtKB-ARBA"/>
</dbReference>
<dbReference type="InterPro" id="IPR050915">
    <property type="entry name" value="MAP_kinase_kinase"/>
</dbReference>
<evidence type="ECO:0000256" key="7">
    <source>
        <dbReference type="PROSITE-ProRule" id="PRU10141"/>
    </source>
</evidence>
<keyword evidence="12" id="KW-1185">Reference proteome</keyword>
<dbReference type="PROSITE" id="PS00107">
    <property type="entry name" value="PROTEIN_KINASE_ATP"/>
    <property type="match status" value="1"/>
</dbReference>
<dbReference type="AlphaFoldDB" id="A0A9P7G1R0"/>